<dbReference type="EMBL" id="MBFS01000007">
    <property type="protein sequence ID" value="PVV05415.1"/>
    <property type="molecule type" value="Genomic_DNA"/>
</dbReference>
<dbReference type="SMART" id="SM00184">
    <property type="entry name" value="RING"/>
    <property type="match status" value="1"/>
</dbReference>
<evidence type="ECO:0000259" key="15">
    <source>
        <dbReference type="PROSITE" id="PS50089"/>
    </source>
</evidence>
<dbReference type="PROSITE" id="PS50089">
    <property type="entry name" value="ZF_RING_2"/>
    <property type="match status" value="1"/>
</dbReference>
<dbReference type="OrthoDB" id="8062037at2759"/>
<dbReference type="CDD" id="cd16448">
    <property type="entry name" value="RING-H2"/>
    <property type="match status" value="1"/>
</dbReference>
<proteinExistence type="predicted"/>
<evidence type="ECO:0000256" key="10">
    <source>
        <dbReference type="ARBA" id="ARBA00022989"/>
    </source>
</evidence>
<keyword evidence="6" id="KW-0479">Metal-binding</keyword>
<reference evidence="16 17" key="1">
    <citation type="journal article" date="2018" name="MBio">
        <title>Comparative Genomics Reveals the Core Gene Toolbox for the Fungus-Insect Symbiosis.</title>
        <authorList>
            <person name="Wang Y."/>
            <person name="Stata M."/>
            <person name="Wang W."/>
            <person name="Stajich J.E."/>
            <person name="White M.M."/>
            <person name="Moncalvo J.M."/>
        </authorList>
    </citation>
    <scope>NUCLEOTIDE SEQUENCE [LARGE SCALE GENOMIC DNA]</scope>
    <source>
        <strain evidence="16 17">SC-DP-2</strain>
    </source>
</reference>
<dbReference type="Pfam" id="PF13639">
    <property type="entry name" value="zf-RING_2"/>
    <property type="match status" value="1"/>
</dbReference>
<evidence type="ECO:0000256" key="13">
    <source>
        <dbReference type="SAM" id="MobiDB-lite"/>
    </source>
</evidence>
<dbReference type="AlphaFoldDB" id="A0A2T9ZLF6"/>
<accession>A0A2T9ZLF6</accession>
<dbReference type="GO" id="GO:0006511">
    <property type="term" value="P:ubiquitin-dependent protein catabolic process"/>
    <property type="evidence" value="ECO:0007669"/>
    <property type="project" value="TreeGrafter"/>
</dbReference>
<evidence type="ECO:0000256" key="5">
    <source>
        <dbReference type="ARBA" id="ARBA00022692"/>
    </source>
</evidence>
<evidence type="ECO:0000313" key="17">
    <source>
        <dbReference type="Proteomes" id="UP000245609"/>
    </source>
</evidence>
<protein>
    <recommendedName>
        <fullName evidence="3">RING-type E3 ubiquitin transferase</fullName>
        <ecNumber evidence="3">2.3.2.27</ecNumber>
    </recommendedName>
</protein>
<dbReference type="InterPro" id="IPR001841">
    <property type="entry name" value="Znf_RING"/>
</dbReference>
<dbReference type="GO" id="GO:0016020">
    <property type="term" value="C:membrane"/>
    <property type="evidence" value="ECO:0007669"/>
    <property type="project" value="UniProtKB-SubCell"/>
</dbReference>
<keyword evidence="5 14" id="KW-0812">Transmembrane</keyword>
<comment type="caution">
    <text evidence="16">The sequence shown here is derived from an EMBL/GenBank/DDBJ whole genome shotgun (WGS) entry which is preliminary data.</text>
</comment>
<comment type="subcellular location">
    <subcellularLocation>
        <location evidence="2">Membrane</location>
        <topology evidence="2">Multi-pass membrane protein</topology>
    </subcellularLocation>
</comment>
<organism evidence="16 17">
    <name type="scientific">Smittium megazygosporum</name>
    <dbReference type="NCBI Taxonomy" id="133381"/>
    <lineage>
        <taxon>Eukaryota</taxon>
        <taxon>Fungi</taxon>
        <taxon>Fungi incertae sedis</taxon>
        <taxon>Zoopagomycota</taxon>
        <taxon>Kickxellomycotina</taxon>
        <taxon>Harpellomycetes</taxon>
        <taxon>Harpellales</taxon>
        <taxon>Legeriomycetaceae</taxon>
        <taxon>Smittium</taxon>
    </lineage>
</organism>
<evidence type="ECO:0000256" key="4">
    <source>
        <dbReference type="ARBA" id="ARBA00022679"/>
    </source>
</evidence>
<dbReference type="Gene3D" id="3.30.40.10">
    <property type="entry name" value="Zinc/RING finger domain, C3HC4 (zinc finger)"/>
    <property type="match status" value="1"/>
</dbReference>
<feature type="transmembrane region" description="Helical" evidence="14">
    <location>
        <begin position="27"/>
        <end position="54"/>
    </location>
</feature>
<dbReference type="Proteomes" id="UP000245609">
    <property type="component" value="Unassembled WGS sequence"/>
</dbReference>
<evidence type="ECO:0000256" key="6">
    <source>
        <dbReference type="ARBA" id="ARBA00022723"/>
    </source>
</evidence>
<feature type="region of interest" description="Disordered" evidence="13">
    <location>
        <begin position="196"/>
        <end position="215"/>
    </location>
</feature>
<evidence type="ECO:0000256" key="11">
    <source>
        <dbReference type="ARBA" id="ARBA00023136"/>
    </source>
</evidence>
<dbReference type="InterPro" id="IPR013083">
    <property type="entry name" value="Znf_RING/FYVE/PHD"/>
</dbReference>
<evidence type="ECO:0000313" key="16">
    <source>
        <dbReference type="EMBL" id="PVV05415.1"/>
    </source>
</evidence>
<keyword evidence="9" id="KW-0862">Zinc</keyword>
<evidence type="ECO:0000256" key="14">
    <source>
        <dbReference type="SAM" id="Phobius"/>
    </source>
</evidence>
<evidence type="ECO:0000256" key="1">
    <source>
        <dbReference type="ARBA" id="ARBA00000900"/>
    </source>
</evidence>
<gene>
    <name evidence="16" type="ORF">BB560_000063</name>
</gene>
<feature type="domain" description="RING-type" evidence="15">
    <location>
        <begin position="142"/>
        <end position="184"/>
    </location>
</feature>
<evidence type="ECO:0000256" key="2">
    <source>
        <dbReference type="ARBA" id="ARBA00004141"/>
    </source>
</evidence>
<keyword evidence="17" id="KW-1185">Reference proteome</keyword>
<dbReference type="STRING" id="133381.A0A2T9ZLF6"/>
<keyword evidence="11 14" id="KW-0472">Membrane</keyword>
<dbReference type="SUPFAM" id="SSF57850">
    <property type="entry name" value="RING/U-box"/>
    <property type="match status" value="1"/>
</dbReference>
<evidence type="ECO:0000256" key="12">
    <source>
        <dbReference type="PROSITE-ProRule" id="PRU00175"/>
    </source>
</evidence>
<dbReference type="GO" id="GO:0061630">
    <property type="term" value="F:ubiquitin protein ligase activity"/>
    <property type="evidence" value="ECO:0007669"/>
    <property type="project" value="UniProtKB-EC"/>
</dbReference>
<comment type="catalytic activity">
    <reaction evidence="1">
        <text>S-ubiquitinyl-[E2 ubiquitin-conjugating enzyme]-L-cysteine + [acceptor protein]-L-lysine = [E2 ubiquitin-conjugating enzyme]-L-cysteine + N(6)-ubiquitinyl-[acceptor protein]-L-lysine.</text>
        <dbReference type="EC" id="2.3.2.27"/>
    </reaction>
</comment>
<dbReference type="PANTHER" id="PTHR45977:SF4">
    <property type="entry name" value="RING-TYPE DOMAIN-CONTAINING PROTEIN"/>
    <property type="match status" value="1"/>
</dbReference>
<dbReference type="PANTHER" id="PTHR45977">
    <property type="entry name" value="TARGET OF ERK KINASE MPK-1"/>
    <property type="match status" value="1"/>
</dbReference>
<keyword evidence="7 12" id="KW-0863">Zinc-finger</keyword>
<evidence type="ECO:0000256" key="9">
    <source>
        <dbReference type="ARBA" id="ARBA00022833"/>
    </source>
</evidence>
<dbReference type="EC" id="2.3.2.27" evidence="3"/>
<evidence type="ECO:0000256" key="3">
    <source>
        <dbReference type="ARBA" id="ARBA00012483"/>
    </source>
</evidence>
<keyword evidence="10 14" id="KW-1133">Transmembrane helix</keyword>
<feature type="compositionally biased region" description="Polar residues" evidence="13">
    <location>
        <begin position="198"/>
        <end position="215"/>
    </location>
</feature>
<evidence type="ECO:0000256" key="7">
    <source>
        <dbReference type="ARBA" id="ARBA00022771"/>
    </source>
</evidence>
<evidence type="ECO:0000256" key="8">
    <source>
        <dbReference type="ARBA" id="ARBA00022786"/>
    </source>
</evidence>
<keyword evidence="8" id="KW-0833">Ubl conjugation pathway</keyword>
<name>A0A2T9ZLF6_9FUNG</name>
<dbReference type="GO" id="GO:0016567">
    <property type="term" value="P:protein ubiquitination"/>
    <property type="evidence" value="ECO:0007669"/>
    <property type="project" value="TreeGrafter"/>
</dbReference>
<keyword evidence="4" id="KW-0808">Transferase</keyword>
<sequence>MSPHASYSFISKRSSSDPPKNNAVNDYIPYFIAVSKFDFLILNVVFVIAVILLWKARARNALSRRANSDTDDTESLNPVIRQSRLYTSSLKSIKPEFDFSEKSETFDLPKASSSTHGSSVLTKNSIEGSVAIAIDENDYSECLICFERLLPNDKCREIPCDHLFHQPCLDKWLLTRTCFCPTCRYDLSRSCQEKHEIPQSSTESPSSTNTDSSQVHPIRSKFANIFS</sequence>
<dbReference type="GO" id="GO:0008270">
    <property type="term" value="F:zinc ion binding"/>
    <property type="evidence" value="ECO:0007669"/>
    <property type="project" value="UniProtKB-KW"/>
</dbReference>